<keyword evidence="3 5" id="KW-1133">Transmembrane helix</keyword>
<keyword evidence="7" id="KW-1185">Reference proteome</keyword>
<dbReference type="Proteomes" id="UP000887226">
    <property type="component" value="Unassembled WGS sequence"/>
</dbReference>
<evidence type="ECO:0000313" key="6">
    <source>
        <dbReference type="EMBL" id="KAG9244447.1"/>
    </source>
</evidence>
<comment type="subcellular location">
    <subcellularLocation>
        <location evidence="1">Membrane</location>
        <topology evidence="1">Multi-pass membrane protein</topology>
    </subcellularLocation>
</comment>
<feature type="transmembrane region" description="Helical" evidence="5">
    <location>
        <begin position="337"/>
        <end position="359"/>
    </location>
</feature>
<feature type="transmembrane region" description="Helical" evidence="5">
    <location>
        <begin position="189"/>
        <end position="213"/>
    </location>
</feature>
<dbReference type="SUPFAM" id="SSF103473">
    <property type="entry name" value="MFS general substrate transporter"/>
    <property type="match status" value="1"/>
</dbReference>
<gene>
    <name evidence="6" type="ORF">BJ878DRAFT_582603</name>
</gene>
<dbReference type="EMBL" id="MU253905">
    <property type="protein sequence ID" value="KAG9244447.1"/>
    <property type="molecule type" value="Genomic_DNA"/>
</dbReference>
<evidence type="ECO:0000256" key="5">
    <source>
        <dbReference type="SAM" id="Phobius"/>
    </source>
</evidence>
<feature type="transmembrane region" description="Helical" evidence="5">
    <location>
        <begin position="303"/>
        <end position="325"/>
    </location>
</feature>
<protein>
    <recommendedName>
        <fullName evidence="8">MFS transporter</fullName>
    </recommendedName>
</protein>
<comment type="caution">
    <text evidence="6">The sequence shown here is derived from an EMBL/GenBank/DDBJ whole genome shotgun (WGS) entry which is preliminary data.</text>
</comment>
<dbReference type="OrthoDB" id="6770063at2759"/>
<dbReference type="PANTHER" id="PTHR23502:SF171">
    <property type="entry name" value="MAJOR FACILITATOR SUPERFAMILY (MFS) PROFILE DOMAIN-CONTAINING PROTEIN"/>
    <property type="match status" value="1"/>
</dbReference>
<reference evidence="6" key="1">
    <citation type="journal article" date="2021" name="IMA Fungus">
        <title>Genomic characterization of three marine fungi, including Emericellopsis atlantica sp. nov. with signatures of a generalist lifestyle and marine biomass degradation.</title>
        <authorList>
            <person name="Hagestad O.C."/>
            <person name="Hou L."/>
            <person name="Andersen J.H."/>
            <person name="Hansen E.H."/>
            <person name="Altermark B."/>
            <person name="Li C."/>
            <person name="Kuhnert E."/>
            <person name="Cox R.J."/>
            <person name="Crous P.W."/>
            <person name="Spatafora J.W."/>
            <person name="Lail K."/>
            <person name="Amirebrahimi M."/>
            <person name="Lipzen A."/>
            <person name="Pangilinan J."/>
            <person name="Andreopoulos W."/>
            <person name="Hayes R.D."/>
            <person name="Ng V."/>
            <person name="Grigoriev I.V."/>
            <person name="Jackson S.A."/>
            <person name="Sutton T.D.S."/>
            <person name="Dobson A.D.W."/>
            <person name="Rama T."/>
        </authorList>
    </citation>
    <scope>NUCLEOTIDE SEQUENCE</scope>
    <source>
        <strain evidence="6">TRa3180A</strain>
    </source>
</reference>
<dbReference type="PANTHER" id="PTHR23502">
    <property type="entry name" value="MAJOR FACILITATOR SUPERFAMILY"/>
    <property type="match status" value="1"/>
</dbReference>
<feature type="transmembrane region" description="Helical" evidence="5">
    <location>
        <begin position="263"/>
        <end position="282"/>
    </location>
</feature>
<dbReference type="Gene3D" id="1.20.1250.20">
    <property type="entry name" value="MFS general substrate transporter like domains"/>
    <property type="match status" value="1"/>
</dbReference>
<feature type="transmembrane region" description="Helical" evidence="5">
    <location>
        <begin position="225"/>
        <end position="243"/>
    </location>
</feature>
<organism evidence="6 7">
    <name type="scientific">Calycina marina</name>
    <dbReference type="NCBI Taxonomy" id="1763456"/>
    <lineage>
        <taxon>Eukaryota</taxon>
        <taxon>Fungi</taxon>
        <taxon>Dikarya</taxon>
        <taxon>Ascomycota</taxon>
        <taxon>Pezizomycotina</taxon>
        <taxon>Leotiomycetes</taxon>
        <taxon>Helotiales</taxon>
        <taxon>Pezizellaceae</taxon>
        <taxon>Calycina</taxon>
    </lineage>
</organism>
<keyword evidence="2 5" id="KW-0812">Transmembrane</keyword>
<dbReference type="AlphaFoldDB" id="A0A9P7Z322"/>
<evidence type="ECO:0000256" key="3">
    <source>
        <dbReference type="ARBA" id="ARBA00022989"/>
    </source>
</evidence>
<sequence>MRLDGQLGFPAQSVADRLSACEFVRNDPDNPRNWTKWTKLMNMLVVIIMDRHESVLSPMRSSMAYPGLSQIAESLVRPLVLPSLCMTIGRRPVYMFCITAFVTLRIPAALAKSLPLLVSLCSCSFTLLTVYLGLGVALANGGGTISDMPYERATIYGIYMLVPLIGPDIEQEDTRALQVKLAQSFKRPLKIMLTQPIVFMMSIYFALIISVIYEEEHGFKSLRLGCVYIIPCLGLVAAALIIPKIDSPSTTSQKSTTSSPNQTMGRTILSSLAVTLVPTFLTMGQAMLGNCVRNCFVDSFERWASSALAGGNLFSYFTGGFIPVFNPLLLRRIGYGWGFLVFAGIAVLTVPMSVLFYIYGARLRQRFMIVV</sequence>
<proteinExistence type="predicted"/>
<evidence type="ECO:0000256" key="4">
    <source>
        <dbReference type="ARBA" id="ARBA00023136"/>
    </source>
</evidence>
<feature type="transmembrane region" description="Helical" evidence="5">
    <location>
        <begin position="93"/>
        <end position="110"/>
    </location>
</feature>
<dbReference type="GO" id="GO:0005886">
    <property type="term" value="C:plasma membrane"/>
    <property type="evidence" value="ECO:0007669"/>
    <property type="project" value="TreeGrafter"/>
</dbReference>
<feature type="transmembrane region" description="Helical" evidence="5">
    <location>
        <begin position="116"/>
        <end position="141"/>
    </location>
</feature>
<evidence type="ECO:0008006" key="8">
    <source>
        <dbReference type="Google" id="ProtNLM"/>
    </source>
</evidence>
<evidence type="ECO:0000313" key="7">
    <source>
        <dbReference type="Proteomes" id="UP000887226"/>
    </source>
</evidence>
<dbReference type="InterPro" id="IPR036259">
    <property type="entry name" value="MFS_trans_sf"/>
</dbReference>
<dbReference type="GO" id="GO:0022857">
    <property type="term" value="F:transmembrane transporter activity"/>
    <property type="evidence" value="ECO:0007669"/>
    <property type="project" value="TreeGrafter"/>
</dbReference>
<keyword evidence="4 5" id="KW-0472">Membrane</keyword>
<name>A0A9P7Z322_9HELO</name>
<evidence type="ECO:0000256" key="1">
    <source>
        <dbReference type="ARBA" id="ARBA00004141"/>
    </source>
</evidence>
<accession>A0A9P7Z322</accession>
<evidence type="ECO:0000256" key="2">
    <source>
        <dbReference type="ARBA" id="ARBA00022692"/>
    </source>
</evidence>